<evidence type="ECO:0000256" key="1">
    <source>
        <dbReference type="SAM" id="Phobius"/>
    </source>
</evidence>
<dbReference type="AlphaFoldDB" id="A0A0R1JHU1"/>
<name>A0A0R1JHU1_9LACO</name>
<dbReference type="Proteomes" id="UP000051804">
    <property type="component" value="Unassembled WGS sequence"/>
</dbReference>
<dbReference type="InterPro" id="IPR012867">
    <property type="entry name" value="DUF1648"/>
</dbReference>
<organism evidence="3 4">
    <name type="scientific">Lacticaseibacillus nasuensis JCM 17158</name>
    <dbReference type="NCBI Taxonomy" id="1291734"/>
    <lineage>
        <taxon>Bacteria</taxon>
        <taxon>Bacillati</taxon>
        <taxon>Bacillota</taxon>
        <taxon>Bacilli</taxon>
        <taxon>Lactobacillales</taxon>
        <taxon>Lactobacillaceae</taxon>
        <taxon>Lacticaseibacillus</taxon>
    </lineage>
</organism>
<keyword evidence="4" id="KW-1185">Reference proteome</keyword>
<sequence>MTKTNWRTLIITSAIILATMLYGMSQYASLPATVVTHWGVNNQPNGWMPKALAVYGIPLIMLVLHWITVGSAMRASHRGNRAPRLERITAWIFPVVTVVLYVVTIRYAQGQPVNIRLWALVVVAAVFIALGNYLPTTPATLVHKGWSGFGYHVPWPVTNLAGALKTMRRLGQVMVGGGVVLLGSLFFPPVVSVVALMVVIAAMLVVLGLSYGWTTRPAKH</sequence>
<feature type="domain" description="DUF1648" evidence="2">
    <location>
        <begin position="15"/>
        <end position="62"/>
    </location>
</feature>
<comment type="caution">
    <text evidence="3">The sequence shown here is derived from an EMBL/GenBank/DDBJ whole genome shotgun (WGS) entry which is preliminary data.</text>
</comment>
<protein>
    <recommendedName>
        <fullName evidence="2">DUF1648 domain-containing protein</fullName>
    </recommendedName>
</protein>
<feature type="transmembrane region" description="Helical" evidence="1">
    <location>
        <begin position="115"/>
        <end position="134"/>
    </location>
</feature>
<keyword evidence="1" id="KW-0472">Membrane</keyword>
<dbReference type="STRING" id="1291734.FD02_GL000067"/>
<dbReference type="Pfam" id="PF07853">
    <property type="entry name" value="DUF1648"/>
    <property type="match status" value="1"/>
</dbReference>
<feature type="transmembrane region" description="Helical" evidence="1">
    <location>
        <begin position="88"/>
        <end position="109"/>
    </location>
</feature>
<evidence type="ECO:0000259" key="2">
    <source>
        <dbReference type="Pfam" id="PF07853"/>
    </source>
</evidence>
<proteinExistence type="predicted"/>
<gene>
    <name evidence="3" type="ORF">FD02_GL000067</name>
</gene>
<reference evidence="3 4" key="1">
    <citation type="journal article" date="2015" name="Genome Announc.">
        <title>Expanding the biotechnology potential of lactobacilli through comparative genomics of 213 strains and associated genera.</title>
        <authorList>
            <person name="Sun Z."/>
            <person name="Harris H.M."/>
            <person name="McCann A."/>
            <person name="Guo C."/>
            <person name="Argimon S."/>
            <person name="Zhang W."/>
            <person name="Yang X."/>
            <person name="Jeffery I.B."/>
            <person name="Cooney J.C."/>
            <person name="Kagawa T.F."/>
            <person name="Liu W."/>
            <person name="Song Y."/>
            <person name="Salvetti E."/>
            <person name="Wrobel A."/>
            <person name="Rasinkangas P."/>
            <person name="Parkhill J."/>
            <person name="Rea M.C."/>
            <person name="O'Sullivan O."/>
            <person name="Ritari J."/>
            <person name="Douillard F.P."/>
            <person name="Paul Ross R."/>
            <person name="Yang R."/>
            <person name="Briner A.E."/>
            <person name="Felis G.E."/>
            <person name="de Vos W.M."/>
            <person name="Barrangou R."/>
            <person name="Klaenhammer T.R."/>
            <person name="Caufield P.W."/>
            <person name="Cui Y."/>
            <person name="Zhang H."/>
            <person name="O'Toole P.W."/>
        </authorList>
    </citation>
    <scope>NUCLEOTIDE SEQUENCE [LARGE SCALE GENOMIC DNA]</scope>
    <source>
        <strain evidence="3 4">JCM 17158</strain>
    </source>
</reference>
<accession>A0A0R1JHU1</accession>
<evidence type="ECO:0000313" key="3">
    <source>
        <dbReference type="EMBL" id="KRK70886.1"/>
    </source>
</evidence>
<dbReference type="OrthoDB" id="9808690at2"/>
<feature type="transmembrane region" description="Helical" evidence="1">
    <location>
        <begin position="47"/>
        <end position="67"/>
    </location>
</feature>
<dbReference type="PATRIC" id="fig|1291734.4.peg.70"/>
<keyword evidence="1" id="KW-1133">Transmembrane helix</keyword>
<dbReference type="EMBL" id="AZDJ01000030">
    <property type="protein sequence ID" value="KRK70886.1"/>
    <property type="molecule type" value="Genomic_DNA"/>
</dbReference>
<dbReference type="RefSeq" id="WP_054721864.1">
    <property type="nucleotide sequence ID" value="NZ_AZDJ01000030.1"/>
</dbReference>
<dbReference type="PANTHER" id="PTHR37810:SF5">
    <property type="entry name" value="IMMUNITY PROTEIN SDPI"/>
    <property type="match status" value="1"/>
</dbReference>
<dbReference type="PANTHER" id="PTHR37810">
    <property type="entry name" value="IMMUNITY PROTEIN SDPI"/>
    <property type="match status" value="1"/>
</dbReference>
<feature type="transmembrane region" description="Helical" evidence="1">
    <location>
        <begin position="170"/>
        <end position="187"/>
    </location>
</feature>
<dbReference type="GO" id="GO:0009636">
    <property type="term" value="P:response to toxic substance"/>
    <property type="evidence" value="ECO:0007669"/>
    <property type="project" value="TreeGrafter"/>
</dbReference>
<keyword evidence="1" id="KW-0812">Transmembrane</keyword>
<evidence type="ECO:0000313" key="4">
    <source>
        <dbReference type="Proteomes" id="UP000051804"/>
    </source>
</evidence>
<feature type="transmembrane region" description="Helical" evidence="1">
    <location>
        <begin position="193"/>
        <end position="214"/>
    </location>
</feature>